<evidence type="ECO:0000313" key="6">
    <source>
        <dbReference type="EMBL" id="TKW56676.1"/>
    </source>
</evidence>
<feature type="transmembrane region" description="Helical" evidence="5">
    <location>
        <begin position="229"/>
        <end position="255"/>
    </location>
</feature>
<sequence>MRPLTALPSKDRLCHPYILTMKPPITAPVCVMRSLAWEGRQKKKKVHVSSPPAGLPLSSNLQVVPSTHRPRRLQGEGGRHILVTKMNDFPNSAGFYQEPRAADDASAHSDIDVVIDGIGNGIVTHAPKEGFRLGYFDVSCLVINRMIGTGIFMSPQRVMRGTKSVGASLLIWVAGIIYCLCGTHVYIEYGLNVPRYIVDGVESSVPRSGGDLVYLQYVFRRPAYRKNTILLSTCIFGISFIILGNMAGNCIHFALRLLEAAGVKDPENGPVRGIALAAATFACSVHALSRRFGILLNNTLAIVKIMIMLLIIIAAIVVGAGGFPETTNVIGANTSPKNSFKDASQELNGYAQAFLAVIFTFSGFEQPNYVLGEISRPRKKFPIAMGTGVGVVVVLYLAVNICYLVVVPRDEQINMNVAQRFFELTFGTLGPGGDTGVRIFNAFLAISSMGNIIVMTYTAARVKQEIAKEGILPWPKFFAQNTDMSIGRLIRWFQKKGWFVSLHRIRWLSPEHHSERTPVGALFLHFVSCVVLLFATYGIRPTTAYVLLTSLSAYVINAFIGTFLGLGILILRFRGPPRTVAEDDASTYGRESRPLTWAEMTGKRFRPFLSVFCALVYMCGGLYPVITNWVPPGTLSSTVEPWYLVPTVSWVIIGIGIAWFYGFVLVARYIERKDHSVFVVEKKPEFEPAETSGRGSEASGAGTDLIQVHETVYLSWVGKEALRSRRPVFEDPKQADGNVREVPLSPYAGTDFDAFMSNQAPPERGGYR</sequence>
<organism evidence="6 7">
    <name type="scientific">Colletotrichum tanaceti</name>
    <dbReference type="NCBI Taxonomy" id="1306861"/>
    <lineage>
        <taxon>Eukaryota</taxon>
        <taxon>Fungi</taxon>
        <taxon>Dikarya</taxon>
        <taxon>Ascomycota</taxon>
        <taxon>Pezizomycotina</taxon>
        <taxon>Sordariomycetes</taxon>
        <taxon>Hypocreomycetidae</taxon>
        <taxon>Glomerellales</taxon>
        <taxon>Glomerellaceae</taxon>
        <taxon>Colletotrichum</taxon>
        <taxon>Colletotrichum destructivum species complex</taxon>
    </lineage>
</organism>
<proteinExistence type="predicted"/>
<evidence type="ECO:0000313" key="7">
    <source>
        <dbReference type="Proteomes" id="UP000310108"/>
    </source>
</evidence>
<gene>
    <name evidence="6" type="primary">MUP1</name>
    <name evidence="6" type="ORF">CTA1_13135</name>
</gene>
<accession>A0A4V6DHI8</accession>
<feature type="transmembrane region" description="Helical" evidence="5">
    <location>
        <begin position="642"/>
        <end position="666"/>
    </location>
</feature>
<dbReference type="AlphaFoldDB" id="A0A4V6DHI8"/>
<feature type="transmembrane region" description="Helical" evidence="5">
    <location>
        <begin position="270"/>
        <end position="289"/>
    </location>
</feature>
<evidence type="ECO:0000256" key="4">
    <source>
        <dbReference type="ARBA" id="ARBA00023136"/>
    </source>
</evidence>
<evidence type="ECO:0000256" key="1">
    <source>
        <dbReference type="ARBA" id="ARBA00004141"/>
    </source>
</evidence>
<dbReference type="OrthoDB" id="5982228at2759"/>
<dbReference type="InterPro" id="IPR050598">
    <property type="entry name" value="AminoAcid_Transporter"/>
</dbReference>
<keyword evidence="7" id="KW-1185">Reference proteome</keyword>
<protein>
    <submittedName>
        <fullName evidence="6">High-affinity methionine permease</fullName>
    </submittedName>
</protein>
<dbReference type="Gene3D" id="1.20.1740.10">
    <property type="entry name" value="Amino acid/polyamine transporter I"/>
    <property type="match status" value="1"/>
</dbReference>
<feature type="transmembrane region" description="Helical" evidence="5">
    <location>
        <begin position="383"/>
        <end position="406"/>
    </location>
</feature>
<keyword evidence="3 5" id="KW-1133">Transmembrane helix</keyword>
<evidence type="ECO:0000256" key="3">
    <source>
        <dbReference type="ARBA" id="ARBA00022989"/>
    </source>
</evidence>
<evidence type="ECO:0000256" key="2">
    <source>
        <dbReference type="ARBA" id="ARBA00022692"/>
    </source>
</evidence>
<dbReference type="Proteomes" id="UP000310108">
    <property type="component" value="Unassembled WGS sequence"/>
</dbReference>
<comment type="caution">
    <text evidence="6">The sequence shown here is derived from an EMBL/GenBank/DDBJ whole genome shotgun (WGS) entry which is preliminary data.</text>
</comment>
<dbReference type="PANTHER" id="PTHR11785">
    <property type="entry name" value="AMINO ACID TRANSPORTER"/>
    <property type="match status" value="1"/>
</dbReference>
<dbReference type="EMBL" id="PJEX01000061">
    <property type="protein sequence ID" value="TKW56676.1"/>
    <property type="molecule type" value="Genomic_DNA"/>
</dbReference>
<evidence type="ECO:0000256" key="5">
    <source>
        <dbReference type="SAM" id="Phobius"/>
    </source>
</evidence>
<reference evidence="6 7" key="1">
    <citation type="journal article" date="2019" name="PLoS ONE">
        <title>Comparative genome analysis indicates high evolutionary potential of pathogenicity genes in Colletotrichum tanaceti.</title>
        <authorList>
            <person name="Lelwala R.V."/>
            <person name="Korhonen P.K."/>
            <person name="Young N.D."/>
            <person name="Scott J.B."/>
            <person name="Ades P.A."/>
            <person name="Gasser R.B."/>
            <person name="Taylor P.W.J."/>
        </authorList>
    </citation>
    <scope>NUCLEOTIDE SEQUENCE [LARGE SCALE GENOMIC DNA]</scope>
    <source>
        <strain evidence="6">BRIP57314</strain>
    </source>
</reference>
<feature type="transmembrane region" description="Helical" evidence="5">
    <location>
        <begin position="608"/>
        <end position="630"/>
    </location>
</feature>
<dbReference type="Pfam" id="PF13520">
    <property type="entry name" value="AA_permease_2"/>
    <property type="match status" value="1"/>
</dbReference>
<feature type="transmembrane region" description="Helical" evidence="5">
    <location>
        <begin position="350"/>
        <end position="371"/>
    </location>
</feature>
<dbReference type="STRING" id="1306861.A0A4V6DHI8"/>
<dbReference type="PANTHER" id="PTHR11785:SF382">
    <property type="entry name" value="LOW-AFFINITY METHIONINE PERMEASE"/>
    <property type="match status" value="1"/>
</dbReference>
<keyword evidence="2 5" id="KW-0812">Transmembrane</keyword>
<name>A0A4V6DHI8_9PEZI</name>
<feature type="transmembrane region" description="Helical" evidence="5">
    <location>
        <begin position="439"/>
        <end position="460"/>
    </location>
</feature>
<keyword evidence="4 5" id="KW-0472">Membrane</keyword>
<feature type="transmembrane region" description="Helical" evidence="5">
    <location>
        <begin position="301"/>
        <end position="323"/>
    </location>
</feature>
<dbReference type="GO" id="GO:0015179">
    <property type="term" value="F:L-amino acid transmembrane transporter activity"/>
    <property type="evidence" value="ECO:0007669"/>
    <property type="project" value="TreeGrafter"/>
</dbReference>
<dbReference type="InterPro" id="IPR002293">
    <property type="entry name" value="AA/rel_permease1"/>
</dbReference>
<feature type="transmembrane region" description="Helical" evidence="5">
    <location>
        <begin position="165"/>
        <end position="187"/>
    </location>
</feature>
<feature type="transmembrane region" description="Helical" evidence="5">
    <location>
        <begin position="551"/>
        <end position="571"/>
    </location>
</feature>
<dbReference type="GO" id="GO:0016020">
    <property type="term" value="C:membrane"/>
    <property type="evidence" value="ECO:0007669"/>
    <property type="project" value="UniProtKB-SubCell"/>
</dbReference>
<feature type="transmembrane region" description="Helical" evidence="5">
    <location>
        <begin position="519"/>
        <end position="539"/>
    </location>
</feature>
<comment type="subcellular location">
    <subcellularLocation>
        <location evidence="1">Membrane</location>
        <topology evidence="1">Multi-pass membrane protein</topology>
    </subcellularLocation>
</comment>